<evidence type="ECO:0000259" key="9">
    <source>
        <dbReference type="Pfam" id="PF11412"/>
    </source>
</evidence>
<dbReference type="GO" id="GO:0016020">
    <property type="term" value="C:membrane"/>
    <property type="evidence" value="ECO:0007669"/>
    <property type="project" value="UniProtKB-SubCell"/>
</dbReference>
<evidence type="ECO:0000256" key="3">
    <source>
        <dbReference type="ARBA" id="ARBA00022748"/>
    </source>
</evidence>
<evidence type="ECO:0000256" key="2">
    <source>
        <dbReference type="ARBA" id="ARBA00022692"/>
    </source>
</evidence>
<dbReference type="STRING" id="762967.HMPREF9440_02049"/>
<reference evidence="10 11" key="1">
    <citation type="submission" date="2011-11" db="EMBL/GenBank/DDBJ databases">
        <authorList>
            <person name="Weinstock G."/>
            <person name="Sodergren E."/>
            <person name="Clifton S."/>
            <person name="Fulton L."/>
            <person name="Fulton B."/>
            <person name="Courtney L."/>
            <person name="Fronick C."/>
            <person name="Harrison M."/>
            <person name="Strong C."/>
            <person name="Farmer C."/>
            <person name="Delahaunty K."/>
            <person name="Markovic C."/>
            <person name="Hall O."/>
            <person name="Minx P."/>
            <person name="Tomlinson C."/>
            <person name="Mitreva M."/>
            <person name="Hou S."/>
            <person name="Chen J."/>
            <person name="Wollam A."/>
            <person name="Pepin K.H."/>
            <person name="Johnson M."/>
            <person name="Bhonagiri V."/>
            <person name="Zhang X."/>
            <person name="Suruliraj S."/>
            <person name="Warren W."/>
            <person name="Chinwalla A."/>
            <person name="Mardis E.R."/>
            <person name="Wilson R.K."/>
        </authorList>
    </citation>
    <scope>NUCLEOTIDE SEQUENCE [LARGE SCALE GENOMIC DNA]</scope>
    <source>
        <strain evidence="10 11">YIT 11816</strain>
    </source>
</reference>
<keyword evidence="4 6" id="KW-1133">Transmembrane helix</keyword>
<dbReference type="GO" id="GO:0045454">
    <property type="term" value="P:cell redox homeostasis"/>
    <property type="evidence" value="ECO:0007669"/>
    <property type="project" value="TreeGrafter"/>
</dbReference>
<feature type="non-terminal residue" evidence="10">
    <location>
        <position position="612"/>
    </location>
</feature>
<evidence type="ECO:0000259" key="8">
    <source>
        <dbReference type="Pfam" id="PF02683"/>
    </source>
</evidence>
<evidence type="ECO:0000313" key="10">
    <source>
        <dbReference type="EMBL" id="EHY30597.1"/>
    </source>
</evidence>
<feature type="transmembrane region" description="Helical" evidence="6">
    <location>
        <begin position="544"/>
        <end position="561"/>
    </location>
</feature>
<keyword evidence="3" id="KW-0201">Cytochrome c-type biogenesis</keyword>
<evidence type="ECO:0000313" key="11">
    <source>
        <dbReference type="Proteomes" id="UP000004956"/>
    </source>
</evidence>
<evidence type="ECO:0000256" key="4">
    <source>
        <dbReference type="ARBA" id="ARBA00022989"/>
    </source>
</evidence>
<comment type="subcellular location">
    <subcellularLocation>
        <location evidence="1">Membrane</location>
        <topology evidence="1">Multi-pass membrane protein</topology>
    </subcellularLocation>
</comment>
<keyword evidence="2 6" id="KW-0812">Transmembrane</keyword>
<keyword evidence="7" id="KW-0732">Signal</keyword>
<accession>H3KH10</accession>
<comment type="caution">
    <text evidence="10">The sequence shown here is derived from an EMBL/GenBank/DDBJ whole genome shotgun (WGS) entry which is preliminary data.</text>
</comment>
<name>H3KH10_9BURK</name>
<dbReference type="Pfam" id="PF02683">
    <property type="entry name" value="DsbD_TM"/>
    <property type="match status" value="1"/>
</dbReference>
<feature type="domain" description="Thiol:disulfide interchange protein DsbD N-terminal" evidence="9">
    <location>
        <begin position="65"/>
        <end position="173"/>
    </location>
</feature>
<feature type="transmembrane region" description="Helical" evidence="6">
    <location>
        <begin position="503"/>
        <end position="532"/>
    </location>
</feature>
<dbReference type="HOGENOM" id="CLU_014657_1_0_4"/>
<evidence type="ECO:0000256" key="1">
    <source>
        <dbReference type="ARBA" id="ARBA00004141"/>
    </source>
</evidence>
<keyword evidence="5 6" id="KW-0472">Membrane</keyword>
<dbReference type="RefSeq" id="WP_008543265.1">
    <property type="nucleotide sequence ID" value="NZ_JH605004.1"/>
</dbReference>
<protein>
    <submittedName>
        <fullName evidence="10">Cytochrome C biogenesis protein transmembrane region</fullName>
    </submittedName>
</protein>
<dbReference type="PANTHER" id="PTHR32234:SF3">
    <property type="entry name" value="SUPPRESSION OF COPPER SENSITIVITY PROTEIN"/>
    <property type="match status" value="1"/>
</dbReference>
<dbReference type="Pfam" id="PF11412">
    <property type="entry name" value="DsbD_N"/>
    <property type="match status" value="1"/>
</dbReference>
<feature type="transmembrane region" description="Helical" evidence="6">
    <location>
        <begin position="388"/>
        <end position="409"/>
    </location>
</feature>
<feature type="transmembrane region" description="Helical" evidence="6">
    <location>
        <begin position="429"/>
        <end position="450"/>
    </location>
</feature>
<keyword evidence="11" id="KW-1185">Reference proteome</keyword>
<evidence type="ECO:0000256" key="6">
    <source>
        <dbReference type="SAM" id="Phobius"/>
    </source>
</evidence>
<dbReference type="GO" id="GO:0015035">
    <property type="term" value="F:protein-disulfide reductase activity"/>
    <property type="evidence" value="ECO:0007669"/>
    <property type="project" value="TreeGrafter"/>
</dbReference>
<feature type="signal peptide" evidence="7">
    <location>
        <begin position="1"/>
        <end position="31"/>
    </location>
</feature>
<sequence length="612" mass="64084">MTTFFSKLIRGAAAFAASLLILAPVTTPAHAAGDNGGWLSAIDHAKGPKTNEPHVRAKIIAENTSLTPQAENRLAVVLEHADGWHTYWRMPGDAGLVTEFTFTKPSNIKVTPPRFPLPERIRTGELIGFGYEGTTAFPFTVEVPRQVRFGDRVTISVKVDYLACADVCVPGTANASIRLPLAVVGKPSGDEAAIKEAESLIPETIATDAVRAVIDENRIRIEVAPSAGIVEHTLDFFPLEDDVLKLATDPVASITPENRTIQVEAAADFAAEPREKISGVLVADGGPAEGGWAIETEIPLVKGAVAPLPVQASAAAQTNGVEGVPAAAPVPAVPVSNAPSLGALTAIFFAFVGGIILNLMPCVFPVLSLKLLQLVDAARKGEAIARHGIAFTAGVCATMLALSGVLLALRGAGAALGWGFQLQNPAVVAGLILLFGAITANLAGLYEFTLGTGVANMSFAKAKKDGVPQSFLTGVLAVIIASPCTAPFMGAALGYALTATVPVAVAVFLALGLGMSLPWLLLCIFPAWAAWLPKPGPWMETFRKVMAVPMALAILWLGWVLSKQVDFFGMMVVVAGLASLIVALWLLGREQWGRGKNRPLMLFLLVLSIAGA</sequence>
<dbReference type="PANTHER" id="PTHR32234">
    <property type="entry name" value="THIOL:DISULFIDE INTERCHANGE PROTEIN DSBD"/>
    <property type="match status" value="1"/>
</dbReference>
<feature type="chain" id="PRO_5003588196" evidence="7">
    <location>
        <begin position="32"/>
        <end position="612"/>
    </location>
</feature>
<feature type="transmembrane region" description="Helical" evidence="6">
    <location>
        <begin position="567"/>
        <end position="588"/>
    </location>
</feature>
<dbReference type="InterPro" id="IPR028250">
    <property type="entry name" value="DsbDN"/>
</dbReference>
<dbReference type="EMBL" id="AFBQ01000306">
    <property type="protein sequence ID" value="EHY30597.1"/>
    <property type="molecule type" value="Genomic_DNA"/>
</dbReference>
<dbReference type="AlphaFoldDB" id="H3KH10"/>
<feature type="transmembrane region" description="Helical" evidence="6">
    <location>
        <begin position="341"/>
        <end position="367"/>
    </location>
</feature>
<proteinExistence type="predicted"/>
<gene>
    <name evidence="10" type="ORF">HMPREF9440_02049</name>
</gene>
<feature type="domain" description="Cytochrome C biogenesis protein transmembrane" evidence="8">
    <location>
        <begin position="346"/>
        <end position="557"/>
    </location>
</feature>
<feature type="transmembrane region" description="Helical" evidence="6">
    <location>
        <begin position="471"/>
        <end position="497"/>
    </location>
</feature>
<evidence type="ECO:0000256" key="7">
    <source>
        <dbReference type="SAM" id="SignalP"/>
    </source>
</evidence>
<evidence type="ECO:0000256" key="5">
    <source>
        <dbReference type="ARBA" id="ARBA00023136"/>
    </source>
</evidence>
<organism evidence="10 11">
    <name type="scientific">Sutterella parvirubra YIT 11816</name>
    <dbReference type="NCBI Taxonomy" id="762967"/>
    <lineage>
        <taxon>Bacteria</taxon>
        <taxon>Pseudomonadati</taxon>
        <taxon>Pseudomonadota</taxon>
        <taxon>Betaproteobacteria</taxon>
        <taxon>Burkholderiales</taxon>
        <taxon>Sutterellaceae</taxon>
        <taxon>Sutterella</taxon>
    </lineage>
</organism>
<dbReference type="Proteomes" id="UP000004956">
    <property type="component" value="Unassembled WGS sequence"/>
</dbReference>
<dbReference type="GO" id="GO:0017004">
    <property type="term" value="P:cytochrome complex assembly"/>
    <property type="evidence" value="ECO:0007669"/>
    <property type="project" value="UniProtKB-KW"/>
</dbReference>
<dbReference type="OrthoDB" id="9811036at2"/>
<dbReference type="InterPro" id="IPR003834">
    <property type="entry name" value="Cyt_c_assmbl_TM_dom"/>
</dbReference>